<evidence type="ECO:0000313" key="1">
    <source>
        <dbReference type="EMBL" id="MBE9107422.1"/>
    </source>
</evidence>
<accession>A0ABR9U427</accession>
<evidence type="ECO:0000313" key="2">
    <source>
        <dbReference type="Proteomes" id="UP000647836"/>
    </source>
</evidence>
<name>A0ABR9U427_9NOSO</name>
<gene>
    <name evidence="1" type="ORF">IQ229_21560</name>
</gene>
<dbReference type="Proteomes" id="UP000647836">
    <property type="component" value="Unassembled WGS sequence"/>
</dbReference>
<reference evidence="1 2" key="1">
    <citation type="submission" date="2020-10" db="EMBL/GenBank/DDBJ databases">
        <authorList>
            <person name="Castelo-Branco R."/>
            <person name="Eusebio N."/>
            <person name="Adriana R."/>
            <person name="Vieira A."/>
            <person name="Brugerolle De Fraissinette N."/>
            <person name="Rezende De Castro R."/>
            <person name="Schneider M.P."/>
            <person name="Vasconcelos V."/>
            <person name="Leao P.N."/>
        </authorList>
    </citation>
    <scope>NUCLEOTIDE SEQUENCE [LARGE SCALE GENOMIC DNA]</scope>
    <source>
        <strain evidence="1 2">LEGE 07299</strain>
    </source>
</reference>
<sequence>MTSFESNESNFFEIDGIHLRIWEPNLIVLPILENRFDSSISVEIVEIKVYLINNTPNPCHLNPNQTLIPELLTSDGQVLQGQITLDEAVDELQKNIPPQAAFGIWLRQFVSNLAQWLKRSETRVFDPRLINSGLRIPLTLVLRLIWQNNHLQLQVINSPNSLSKIFRFLDKSWFFNSLQPESYQFRFIWGNYGDSKSSSDPQTREI</sequence>
<dbReference type="EMBL" id="JADEXF010000844">
    <property type="protein sequence ID" value="MBE9107422.1"/>
    <property type="molecule type" value="Genomic_DNA"/>
</dbReference>
<organism evidence="1 2">
    <name type="scientific">Nostoc cf. edaphicum LEGE 07299</name>
    <dbReference type="NCBI Taxonomy" id="2777974"/>
    <lineage>
        <taxon>Bacteria</taxon>
        <taxon>Bacillati</taxon>
        <taxon>Cyanobacteriota</taxon>
        <taxon>Cyanophyceae</taxon>
        <taxon>Nostocales</taxon>
        <taxon>Nostocaceae</taxon>
        <taxon>Nostoc</taxon>
    </lineage>
</organism>
<comment type="caution">
    <text evidence="1">The sequence shown here is derived from an EMBL/GenBank/DDBJ whole genome shotgun (WGS) entry which is preliminary data.</text>
</comment>
<proteinExistence type="predicted"/>
<keyword evidence="2" id="KW-1185">Reference proteome</keyword>
<feature type="non-terminal residue" evidence="1">
    <location>
        <position position="206"/>
    </location>
</feature>
<protein>
    <submittedName>
        <fullName evidence="1">Uncharacterized protein</fullName>
    </submittedName>
</protein>